<evidence type="ECO:0000256" key="6">
    <source>
        <dbReference type="SAM" id="MobiDB-lite"/>
    </source>
</evidence>
<keyword evidence="4" id="KW-0238">DNA-binding</keyword>
<keyword evidence="5" id="KW-0804">Transcription</keyword>
<protein>
    <submittedName>
        <fullName evidence="9">Sigma-70 family RNA polymerase sigma factor</fullName>
    </submittedName>
</protein>
<dbReference type="Gene3D" id="1.10.10.10">
    <property type="entry name" value="Winged helix-like DNA-binding domain superfamily/Winged helix DNA-binding domain"/>
    <property type="match status" value="1"/>
</dbReference>
<dbReference type="PANTHER" id="PTHR43133">
    <property type="entry name" value="RNA POLYMERASE ECF-TYPE SIGMA FACTO"/>
    <property type="match status" value="1"/>
</dbReference>
<evidence type="ECO:0000256" key="1">
    <source>
        <dbReference type="ARBA" id="ARBA00010641"/>
    </source>
</evidence>
<dbReference type="Pfam" id="PF08281">
    <property type="entry name" value="Sigma70_r4_2"/>
    <property type="match status" value="1"/>
</dbReference>
<name>A0ABV1E3J9_9FIRM</name>
<evidence type="ECO:0000256" key="5">
    <source>
        <dbReference type="ARBA" id="ARBA00023163"/>
    </source>
</evidence>
<comment type="similarity">
    <text evidence="1">Belongs to the sigma-70 factor family. ECF subfamily.</text>
</comment>
<feature type="region of interest" description="Disordered" evidence="6">
    <location>
        <begin position="88"/>
        <end position="108"/>
    </location>
</feature>
<feature type="domain" description="RNA polymerase sigma-70 region 2" evidence="7">
    <location>
        <begin position="21"/>
        <end position="89"/>
    </location>
</feature>
<dbReference type="InterPro" id="IPR036388">
    <property type="entry name" value="WH-like_DNA-bd_sf"/>
</dbReference>
<evidence type="ECO:0000259" key="7">
    <source>
        <dbReference type="Pfam" id="PF04542"/>
    </source>
</evidence>
<dbReference type="PANTHER" id="PTHR43133:SF8">
    <property type="entry name" value="RNA POLYMERASE SIGMA FACTOR HI_1459-RELATED"/>
    <property type="match status" value="1"/>
</dbReference>
<dbReference type="Gene3D" id="1.10.1740.10">
    <property type="match status" value="1"/>
</dbReference>
<evidence type="ECO:0000313" key="9">
    <source>
        <dbReference type="EMBL" id="MEQ2441874.1"/>
    </source>
</evidence>
<keyword evidence="3" id="KW-0731">Sigma factor</keyword>
<dbReference type="EMBL" id="JBBMFK010000001">
    <property type="protein sequence ID" value="MEQ2441874.1"/>
    <property type="molecule type" value="Genomic_DNA"/>
</dbReference>
<evidence type="ECO:0000259" key="8">
    <source>
        <dbReference type="Pfam" id="PF08281"/>
    </source>
</evidence>
<dbReference type="InterPro" id="IPR039425">
    <property type="entry name" value="RNA_pol_sigma-70-like"/>
</dbReference>
<dbReference type="InterPro" id="IPR014284">
    <property type="entry name" value="RNA_pol_sigma-70_dom"/>
</dbReference>
<evidence type="ECO:0000313" key="10">
    <source>
        <dbReference type="Proteomes" id="UP001464378"/>
    </source>
</evidence>
<comment type="caution">
    <text evidence="9">The sequence shown here is derived from an EMBL/GenBank/DDBJ whole genome shotgun (WGS) entry which is preliminary data.</text>
</comment>
<accession>A0ABV1E3J9</accession>
<gene>
    <name evidence="9" type="ORF">WMO64_00125</name>
</gene>
<dbReference type="InterPro" id="IPR013324">
    <property type="entry name" value="RNA_pol_sigma_r3/r4-like"/>
</dbReference>
<dbReference type="InterPro" id="IPR013325">
    <property type="entry name" value="RNA_pol_sigma_r2"/>
</dbReference>
<dbReference type="Pfam" id="PF04542">
    <property type="entry name" value="Sigma70_r2"/>
    <property type="match status" value="1"/>
</dbReference>
<organism evidence="9 10">
    <name type="scientific">Pseudoflavonifractor intestinihominis</name>
    <dbReference type="NCBI Taxonomy" id="3133171"/>
    <lineage>
        <taxon>Bacteria</taxon>
        <taxon>Bacillati</taxon>
        <taxon>Bacillota</taxon>
        <taxon>Clostridia</taxon>
        <taxon>Eubacteriales</taxon>
        <taxon>Oscillospiraceae</taxon>
        <taxon>Pseudoflavonifractor</taxon>
    </lineage>
</organism>
<proteinExistence type="inferred from homology"/>
<dbReference type="SUPFAM" id="SSF88659">
    <property type="entry name" value="Sigma3 and sigma4 domains of RNA polymerase sigma factors"/>
    <property type="match status" value="1"/>
</dbReference>
<dbReference type="InterPro" id="IPR013249">
    <property type="entry name" value="RNA_pol_sigma70_r4_t2"/>
</dbReference>
<sequence>MGEKELIQRIRDREEQGAEDLLRHYGPLMRYIIEPILASPQDREECLSEAAMRVWDGIGGYDPDRGSWTAWLTAVTRNTALNRLRKSGRGTEALSEHTPAPEPPPEEALLERERREELRQAIARLPEKDLRLFYRKYYYMQSTEQIAAELGLTPRAVEGRLYRIRERLRKQLGGDGHGRT</sequence>
<evidence type="ECO:0000256" key="3">
    <source>
        <dbReference type="ARBA" id="ARBA00023082"/>
    </source>
</evidence>
<dbReference type="RefSeq" id="WP_349230607.1">
    <property type="nucleotide sequence ID" value="NZ_JBBMFK010000001.1"/>
</dbReference>
<keyword evidence="10" id="KW-1185">Reference proteome</keyword>
<reference evidence="9 10" key="1">
    <citation type="submission" date="2024-03" db="EMBL/GenBank/DDBJ databases">
        <title>Human intestinal bacterial collection.</title>
        <authorList>
            <person name="Pauvert C."/>
            <person name="Hitch T.C.A."/>
            <person name="Clavel T."/>
        </authorList>
    </citation>
    <scope>NUCLEOTIDE SEQUENCE [LARGE SCALE GENOMIC DNA]</scope>
    <source>
        <strain evidence="9 10">CLA-AP-H29</strain>
    </source>
</reference>
<dbReference type="NCBIfam" id="TIGR02937">
    <property type="entry name" value="sigma70-ECF"/>
    <property type="match status" value="1"/>
</dbReference>
<dbReference type="InterPro" id="IPR007627">
    <property type="entry name" value="RNA_pol_sigma70_r2"/>
</dbReference>
<evidence type="ECO:0000256" key="2">
    <source>
        <dbReference type="ARBA" id="ARBA00023015"/>
    </source>
</evidence>
<keyword evidence="2" id="KW-0805">Transcription regulation</keyword>
<feature type="domain" description="RNA polymerase sigma factor 70 region 4 type 2" evidence="8">
    <location>
        <begin position="115"/>
        <end position="168"/>
    </location>
</feature>
<evidence type="ECO:0000256" key="4">
    <source>
        <dbReference type="ARBA" id="ARBA00023125"/>
    </source>
</evidence>
<dbReference type="Proteomes" id="UP001464378">
    <property type="component" value="Unassembled WGS sequence"/>
</dbReference>
<dbReference type="SUPFAM" id="SSF88946">
    <property type="entry name" value="Sigma2 domain of RNA polymerase sigma factors"/>
    <property type="match status" value="1"/>
</dbReference>